<dbReference type="GO" id="GO:0040029">
    <property type="term" value="P:epigenetic regulation of gene expression"/>
    <property type="evidence" value="ECO:0007669"/>
    <property type="project" value="TreeGrafter"/>
</dbReference>
<dbReference type="GO" id="GO:0004407">
    <property type="term" value="F:histone deacetylase activity"/>
    <property type="evidence" value="ECO:0007669"/>
    <property type="project" value="TreeGrafter"/>
</dbReference>
<name>A0AAV1XVT8_LUPLU</name>
<evidence type="ECO:0000259" key="3">
    <source>
        <dbReference type="Pfam" id="PF00850"/>
    </source>
</evidence>
<dbReference type="SUPFAM" id="SSF52768">
    <property type="entry name" value="Arginase/deacetylase"/>
    <property type="match status" value="1"/>
</dbReference>
<evidence type="ECO:0000313" key="4">
    <source>
        <dbReference type="EMBL" id="CAL0325736.1"/>
    </source>
</evidence>
<protein>
    <recommendedName>
        <fullName evidence="3">Histone deacetylase domain-containing protein</fullName>
    </recommendedName>
</protein>
<dbReference type="EMBL" id="CAXHTB010000018">
    <property type="protein sequence ID" value="CAL0325736.1"/>
    <property type="molecule type" value="Genomic_DNA"/>
</dbReference>
<evidence type="ECO:0000256" key="1">
    <source>
        <dbReference type="ARBA" id="ARBA00022491"/>
    </source>
</evidence>
<evidence type="ECO:0000256" key="2">
    <source>
        <dbReference type="ARBA" id="ARBA00022853"/>
    </source>
</evidence>
<accession>A0AAV1XVT8</accession>
<sequence length="314" mass="35381">MDSYQYRAMVLNCNYRRVTFTAIVKCGEHKDSKILTCGFFASPSTEEDSVTEVQPTKRLTGLQLADHFVHSMQQDGQSRSLQPLLLIETQSLFEGEKLYFTLTETTSEVYLALIKMQEHVETKSHPHLERPDRLRAIAASLATAVNACSSLIQVRPPGHHAGLRDAMAVAALAALAAGARKVLILDWDVHHGNGTQEIFDQNKSVLYISLHRHDGGKFYPGTGAVDKVLLGENPGYELEYSSPSKSGLQTILEVLKIQKNFWDPSLLSLWKMYCLDKKRKHIKRGRVVAPFWCKCGRKSLLYYYLNGLLRARSK</sequence>
<dbReference type="AlphaFoldDB" id="A0AAV1XVT8"/>
<organism evidence="4 5">
    <name type="scientific">Lupinus luteus</name>
    <name type="common">European yellow lupine</name>
    <dbReference type="NCBI Taxonomy" id="3873"/>
    <lineage>
        <taxon>Eukaryota</taxon>
        <taxon>Viridiplantae</taxon>
        <taxon>Streptophyta</taxon>
        <taxon>Embryophyta</taxon>
        <taxon>Tracheophyta</taxon>
        <taxon>Spermatophyta</taxon>
        <taxon>Magnoliopsida</taxon>
        <taxon>eudicotyledons</taxon>
        <taxon>Gunneridae</taxon>
        <taxon>Pentapetalae</taxon>
        <taxon>rosids</taxon>
        <taxon>fabids</taxon>
        <taxon>Fabales</taxon>
        <taxon>Fabaceae</taxon>
        <taxon>Papilionoideae</taxon>
        <taxon>50 kb inversion clade</taxon>
        <taxon>genistoids sensu lato</taxon>
        <taxon>core genistoids</taxon>
        <taxon>Genisteae</taxon>
        <taxon>Lupinus</taxon>
    </lineage>
</organism>
<reference evidence="4 5" key="1">
    <citation type="submission" date="2024-03" db="EMBL/GenBank/DDBJ databases">
        <authorList>
            <person name="Martinez-Hernandez J."/>
        </authorList>
    </citation>
    <scope>NUCLEOTIDE SEQUENCE [LARGE SCALE GENOMIC DNA]</scope>
</reference>
<dbReference type="PANTHER" id="PTHR10625:SF13">
    <property type="entry name" value="HISTONE DEACETYLASE DOMAIN-CONTAINING PROTEIN"/>
    <property type="match status" value="1"/>
</dbReference>
<dbReference type="Pfam" id="PF00850">
    <property type="entry name" value="Hist_deacetyl"/>
    <property type="match status" value="1"/>
</dbReference>
<dbReference type="InterPro" id="IPR023696">
    <property type="entry name" value="Ureohydrolase_dom_sf"/>
</dbReference>
<proteinExistence type="predicted"/>
<dbReference type="GO" id="GO:0005737">
    <property type="term" value="C:cytoplasm"/>
    <property type="evidence" value="ECO:0007669"/>
    <property type="project" value="TreeGrafter"/>
</dbReference>
<dbReference type="PANTHER" id="PTHR10625">
    <property type="entry name" value="HISTONE DEACETYLASE HDAC1-RELATED"/>
    <property type="match status" value="1"/>
</dbReference>
<dbReference type="Proteomes" id="UP001497480">
    <property type="component" value="Unassembled WGS sequence"/>
</dbReference>
<dbReference type="InterPro" id="IPR037138">
    <property type="entry name" value="His_deacetylse_dom_sf"/>
</dbReference>
<evidence type="ECO:0000313" key="5">
    <source>
        <dbReference type="Proteomes" id="UP001497480"/>
    </source>
</evidence>
<feature type="domain" description="Histone deacetylase" evidence="3">
    <location>
        <begin position="143"/>
        <end position="256"/>
    </location>
</feature>
<keyword evidence="5" id="KW-1185">Reference proteome</keyword>
<dbReference type="GO" id="GO:0000118">
    <property type="term" value="C:histone deacetylase complex"/>
    <property type="evidence" value="ECO:0007669"/>
    <property type="project" value="TreeGrafter"/>
</dbReference>
<comment type="caution">
    <text evidence="4">The sequence shown here is derived from an EMBL/GenBank/DDBJ whole genome shotgun (WGS) entry which is preliminary data.</text>
</comment>
<keyword evidence="1" id="KW-0678">Repressor</keyword>
<dbReference type="Gene3D" id="3.40.800.20">
    <property type="entry name" value="Histone deacetylase domain"/>
    <property type="match status" value="1"/>
</dbReference>
<gene>
    <name evidence="4" type="ORF">LLUT_LOCUS26796</name>
</gene>
<keyword evidence="2" id="KW-0156">Chromatin regulator</keyword>
<dbReference type="InterPro" id="IPR023801">
    <property type="entry name" value="His_deacetylse_dom"/>
</dbReference>